<feature type="region of interest" description="Disordered" evidence="1">
    <location>
        <begin position="72"/>
        <end position="133"/>
    </location>
</feature>
<feature type="region of interest" description="Disordered" evidence="1">
    <location>
        <begin position="1"/>
        <end position="49"/>
    </location>
</feature>
<reference evidence="2" key="1">
    <citation type="submission" date="2019-12" db="EMBL/GenBank/DDBJ databases">
        <title>Genome sequencing and annotation of Brassica cretica.</title>
        <authorList>
            <person name="Studholme D.J."/>
            <person name="Sarris P."/>
        </authorList>
    </citation>
    <scope>NUCLEOTIDE SEQUENCE</scope>
    <source>
        <strain evidence="2">PFS-109/04</strain>
        <tissue evidence="2">Leaf</tissue>
    </source>
</reference>
<comment type="caution">
    <text evidence="2">The sequence shown here is derived from an EMBL/GenBank/DDBJ whole genome shotgun (WGS) entry which is preliminary data.</text>
</comment>
<evidence type="ECO:0000256" key="1">
    <source>
        <dbReference type="SAM" id="MobiDB-lite"/>
    </source>
</evidence>
<organism evidence="2 3">
    <name type="scientific">Brassica cretica</name>
    <name type="common">Mustard</name>
    <dbReference type="NCBI Taxonomy" id="69181"/>
    <lineage>
        <taxon>Eukaryota</taxon>
        <taxon>Viridiplantae</taxon>
        <taxon>Streptophyta</taxon>
        <taxon>Embryophyta</taxon>
        <taxon>Tracheophyta</taxon>
        <taxon>Spermatophyta</taxon>
        <taxon>Magnoliopsida</taxon>
        <taxon>eudicotyledons</taxon>
        <taxon>Gunneridae</taxon>
        <taxon>Pentapetalae</taxon>
        <taxon>rosids</taxon>
        <taxon>malvids</taxon>
        <taxon>Brassicales</taxon>
        <taxon>Brassicaceae</taxon>
        <taxon>Brassiceae</taxon>
        <taxon>Brassica</taxon>
    </lineage>
</organism>
<feature type="compositionally biased region" description="Basic and acidic residues" evidence="1">
    <location>
        <begin position="72"/>
        <end position="94"/>
    </location>
</feature>
<proteinExistence type="predicted"/>
<protein>
    <submittedName>
        <fullName evidence="2">Uncharacterized protein</fullName>
    </submittedName>
</protein>
<gene>
    <name evidence="2" type="ORF">F2Q69_00009199</name>
</gene>
<accession>A0A8S9PC23</accession>
<sequence length="133" mass="14658">MDPNQTIGTTPSGIDDVDPIGSKSRTDTLPAADDLIRPQSSRPISPNPLQRMVSSLIDEARNQKAAYRAMAERELAEHRANARERHQSPPDPLRETLNPQNVGAFSTPEISSARSGRYMGENSQRPPQQSMPQ</sequence>
<feature type="compositionally biased region" description="Polar residues" evidence="1">
    <location>
        <begin position="97"/>
        <end position="114"/>
    </location>
</feature>
<dbReference type="EMBL" id="QGKX02001521">
    <property type="protein sequence ID" value="KAF3513666.1"/>
    <property type="molecule type" value="Genomic_DNA"/>
</dbReference>
<feature type="compositionally biased region" description="Polar residues" evidence="1">
    <location>
        <begin position="1"/>
        <end position="12"/>
    </location>
</feature>
<dbReference type="Proteomes" id="UP000712600">
    <property type="component" value="Unassembled WGS sequence"/>
</dbReference>
<feature type="compositionally biased region" description="Polar residues" evidence="1">
    <location>
        <begin position="38"/>
        <end position="48"/>
    </location>
</feature>
<name>A0A8S9PC23_BRACR</name>
<evidence type="ECO:0000313" key="2">
    <source>
        <dbReference type="EMBL" id="KAF3513666.1"/>
    </source>
</evidence>
<evidence type="ECO:0000313" key="3">
    <source>
        <dbReference type="Proteomes" id="UP000712600"/>
    </source>
</evidence>
<dbReference type="AlphaFoldDB" id="A0A8S9PC23"/>
<feature type="compositionally biased region" description="Polar residues" evidence="1">
    <location>
        <begin position="121"/>
        <end position="133"/>
    </location>
</feature>